<name>A0A562REN6_9BURK</name>
<keyword evidence="3" id="KW-1185">Reference proteome</keyword>
<evidence type="ECO:0000256" key="1">
    <source>
        <dbReference type="SAM" id="MobiDB-lite"/>
    </source>
</evidence>
<organism evidence="2 3">
    <name type="scientific">Pseudoduganella lurida</name>
    <dbReference type="NCBI Taxonomy" id="1036180"/>
    <lineage>
        <taxon>Bacteria</taxon>
        <taxon>Pseudomonadati</taxon>
        <taxon>Pseudomonadota</taxon>
        <taxon>Betaproteobacteria</taxon>
        <taxon>Burkholderiales</taxon>
        <taxon>Oxalobacteraceae</taxon>
        <taxon>Telluria group</taxon>
        <taxon>Pseudoduganella</taxon>
    </lineage>
</organism>
<comment type="caution">
    <text evidence="2">The sequence shown here is derived from an EMBL/GenBank/DDBJ whole genome shotgun (WGS) entry which is preliminary data.</text>
</comment>
<feature type="compositionally biased region" description="Low complexity" evidence="1">
    <location>
        <begin position="1"/>
        <end position="30"/>
    </location>
</feature>
<feature type="region of interest" description="Disordered" evidence="1">
    <location>
        <begin position="1"/>
        <end position="60"/>
    </location>
</feature>
<evidence type="ECO:0000313" key="3">
    <source>
        <dbReference type="Proteomes" id="UP000318431"/>
    </source>
</evidence>
<accession>A0A562REN6</accession>
<dbReference type="Proteomes" id="UP000318431">
    <property type="component" value="Unassembled WGS sequence"/>
</dbReference>
<proteinExistence type="predicted"/>
<reference evidence="2 3" key="1">
    <citation type="journal article" date="2015" name="Stand. Genomic Sci.">
        <title>Genomic Encyclopedia of Bacterial and Archaeal Type Strains, Phase III: the genomes of soil and plant-associated and newly described type strains.</title>
        <authorList>
            <person name="Whitman W.B."/>
            <person name="Woyke T."/>
            <person name="Klenk H.P."/>
            <person name="Zhou Y."/>
            <person name="Lilburn T.G."/>
            <person name="Beck B.J."/>
            <person name="De Vos P."/>
            <person name="Vandamme P."/>
            <person name="Eisen J.A."/>
            <person name="Garrity G."/>
            <person name="Hugenholtz P."/>
            <person name="Kyrpides N.C."/>
        </authorList>
    </citation>
    <scope>NUCLEOTIDE SEQUENCE [LARGE SCALE GENOMIC DNA]</scope>
    <source>
        <strain evidence="2 3">CGMCC 1.10822</strain>
    </source>
</reference>
<gene>
    <name evidence="2" type="ORF">IP91_01638</name>
</gene>
<feature type="compositionally biased region" description="Basic and acidic residues" evidence="1">
    <location>
        <begin position="38"/>
        <end position="53"/>
    </location>
</feature>
<dbReference type="AlphaFoldDB" id="A0A562REN6"/>
<evidence type="ECO:0000313" key="2">
    <source>
        <dbReference type="EMBL" id="TWI67525.1"/>
    </source>
</evidence>
<dbReference type="RefSeq" id="WP_145648468.1">
    <property type="nucleotide sequence ID" value="NZ_VLLB01000002.1"/>
</dbReference>
<dbReference type="EMBL" id="VLLB01000002">
    <property type="protein sequence ID" value="TWI67525.1"/>
    <property type="molecule type" value="Genomic_DNA"/>
</dbReference>
<sequence>MASNRKSSGSKQGSSSAGSKQSGNQGSASGVQGGTPEQHAEAGRQSHKNDAKKSSSRSKK</sequence>
<protein>
    <submittedName>
        <fullName evidence="2">Uncharacterized protein</fullName>
    </submittedName>
</protein>